<dbReference type="EMBL" id="BMYI01000019">
    <property type="protein sequence ID" value="GHC35982.1"/>
    <property type="molecule type" value="Genomic_DNA"/>
</dbReference>
<sequence>MLQTSQSDGQGPRPVPHLPDFRSLDLSAKTLAALDRGHSAQVLRAVAGWFHGGNESGVCLPVDRGPDPASRGPAYRVRPGQVLRLLSGDPAIDARLRALPMPAPRPLATELFPERAGSLERLAARIAECRAALVVTGGGGTAAMLALKAARIARCPLLWDSPMAGQRPHPLAPMADHLLVRDMAMATKLISAGCRPDLMDVFPDTPTSFPDSGLIAEVMRDLIRHSAGLAPAGKANPMLLGWPDPDGRAAWRAMAILDKAQVALAGQDFGLVLPRPDNWRALLERDRPHLLLLGGARFGNGGSWRGRMLQAGAPRPELLEMVETFHARQLPVIYLDDQPDEPEFDALRGLCDHILQCEPVPAADGRQKLRHDAVRREQIAMQIGATPPSCRWAVLTTGTGGAACGPVLPLAETVRSGELPPDVSHVVLPEEQFLPDPGLIGDLLLGLEHGRAKLAVLYPDDGPGGPLLALRRGDFIRSLAFCPPEGAGNPAVLAHCLRQRFAASLVEFRGTGTGLCA</sequence>
<gene>
    <name evidence="2" type="ORF">GCM10007291_41720</name>
</gene>
<name>A0ABQ3FSN6_9RHOB</name>
<organism evidence="2 3">
    <name type="scientific">Gemmobacter nanjingensis</name>
    <dbReference type="NCBI Taxonomy" id="488454"/>
    <lineage>
        <taxon>Bacteria</taxon>
        <taxon>Pseudomonadati</taxon>
        <taxon>Pseudomonadota</taxon>
        <taxon>Alphaproteobacteria</taxon>
        <taxon>Rhodobacterales</taxon>
        <taxon>Paracoccaceae</taxon>
        <taxon>Gemmobacter</taxon>
    </lineage>
</organism>
<reference evidence="3" key="1">
    <citation type="journal article" date="2019" name="Int. J. Syst. Evol. Microbiol.">
        <title>The Global Catalogue of Microorganisms (GCM) 10K type strain sequencing project: providing services to taxonomists for standard genome sequencing and annotation.</title>
        <authorList>
            <consortium name="The Broad Institute Genomics Platform"/>
            <consortium name="The Broad Institute Genome Sequencing Center for Infectious Disease"/>
            <person name="Wu L."/>
            <person name="Ma J."/>
        </authorList>
    </citation>
    <scope>NUCLEOTIDE SEQUENCE [LARGE SCALE GENOMIC DNA]</scope>
    <source>
        <strain evidence="3">KCTC 23298</strain>
    </source>
</reference>
<feature type="region of interest" description="Disordered" evidence="1">
    <location>
        <begin position="1"/>
        <end position="21"/>
    </location>
</feature>
<accession>A0ABQ3FSN6</accession>
<comment type="caution">
    <text evidence="2">The sequence shown here is derived from an EMBL/GenBank/DDBJ whole genome shotgun (WGS) entry which is preliminary data.</text>
</comment>
<evidence type="ECO:0000313" key="3">
    <source>
        <dbReference type="Proteomes" id="UP000658305"/>
    </source>
</evidence>
<dbReference type="Proteomes" id="UP000658305">
    <property type="component" value="Unassembled WGS sequence"/>
</dbReference>
<proteinExistence type="predicted"/>
<keyword evidence="3" id="KW-1185">Reference proteome</keyword>
<protein>
    <submittedName>
        <fullName evidence="2">Uncharacterized protein</fullName>
    </submittedName>
</protein>
<evidence type="ECO:0000256" key="1">
    <source>
        <dbReference type="SAM" id="MobiDB-lite"/>
    </source>
</evidence>
<evidence type="ECO:0000313" key="2">
    <source>
        <dbReference type="EMBL" id="GHC35982.1"/>
    </source>
</evidence>